<dbReference type="Gene3D" id="3.40.50.2000">
    <property type="entry name" value="Glycogen Phosphorylase B"/>
    <property type="match status" value="2"/>
</dbReference>
<evidence type="ECO:0000256" key="2">
    <source>
        <dbReference type="ARBA" id="ARBA00022679"/>
    </source>
</evidence>
<dbReference type="Proteomes" id="UP000217343">
    <property type="component" value="Chromosome"/>
</dbReference>
<dbReference type="GO" id="GO:0008713">
    <property type="term" value="F:ADP-heptose-lipopolysaccharide heptosyltransferase activity"/>
    <property type="evidence" value="ECO:0007669"/>
    <property type="project" value="TreeGrafter"/>
</dbReference>
<keyword evidence="1" id="KW-0328">Glycosyltransferase</keyword>
<dbReference type="PANTHER" id="PTHR30160">
    <property type="entry name" value="TETRAACYLDISACCHARIDE 4'-KINASE-RELATED"/>
    <property type="match status" value="1"/>
</dbReference>
<dbReference type="AlphaFoldDB" id="A0A250K0E5"/>
<dbReference type="GO" id="GO:0009244">
    <property type="term" value="P:lipopolysaccharide core region biosynthetic process"/>
    <property type="evidence" value="ECO:0007669"/>
    <property type="project" value="TreeGrafter"/>
</dbReference>
<sequence>MHQELRSVQAPVVFLLNGIGDRLLALPALRALSQMYPGQIRLVGAPGDSSLFFYQELGLMKVHEVRATTQGTERSIDAETLQQAVGTCDLFICFNTWHATGVSALLEGFPPTTETVGLYRRYKQWVRGEETQHMLDRLFALAQRLVPTLRLEDFAQAPVLTAETTAAARSFRDSVPKGARVLALHTETGSRKQWPVARYRAVLDAFLERHPEWLVLNVDYGATELEPMVHGNRVLAAQGAPLEAAMALLGACDGFLGIDSCMLHAADFFRLPSVGLFGPTSPSQWGFRLTPAFRELTGNGSMDDLTEDAVLGALTDLAAGRLRPA</sequence>
<keyword evidence="4" id="KW-1185">Reference proteome</keyword>
<gene>
    <name evidence="3" type="ORF">MYMAC_005062</name>
</gene>
<dbReference type="Pfam" id="PF01075">
    <property type="entry name" value="Glyco_transf_9"/>
    <property type="match status" value="1"/>
</dbReference>
<evidence type="ECO:0000256" key="1">
    <source>
        <dbReference type="ARBA" id="ARBA00022676"/>
    </source>
</evidence>
<dbReference type="KEGG" id="mmas:MYMAC_005062"/>
<reference evidence="3 4" key="1">
    <citation type="submission" date="2017-06" db="EMBL/GenBank/DDBJ databases">
        <title>Sequencing and comparative analysis of myxobacterial genomes.</title>
        <authorList>
            <person name="Rupp O."/>
            <person name="Goesmann A."/>
            <person name="Sogaard-Andersen L."/>
        </authorList>
    </citation>
    <scope>NUCLEOTIDE SEQUENCE [LARGE SCALE GENOMIC DNA]</scope>
    <source>
        <strain evidence="3 4">DSM 14697</strain>
    </source>
</reference>
<dbReference type="GO" id="GO:0005829">
    <property type="term" value="C:cytosol"/>
    <property type="evidence" value="ECO:0007669"/>
    <property type="project" value="TreeGrafter"/>
</dbReference>
<keyword evidence="2" id="KW-0808">Transferase</keyword>
<evidence type="ECO:0000313" key="4">
    <source>
        <dbReference type="Proteomes" id="UP000217343"/>
    </source>
</evidence>
<accession>A0A250K0E5</accession>
<dbReference type="OrthoDB" id="9795016at2"/>
<protein>
    <recommendedName>
        <fullName evidence="5">Heptosyltransferase</fullName>
    </recommendedName>
</protein>
<dbReference type="EMBL" id="CP022203">
    <property type="protein sequence ID" value="ATB49418.1"/>
    <property type="molecule type" value="Genomic_DNA"/>
</dbReference>
<evidence type="ECO:0008006" key="5">
    <source>
        <dbReference type="Google" id="ProtNLM"/>
    </source>
</evidence>
<organism evidence="3 4">
    <name type="scientific">Corallococcus macrosporus DSM 14697</name>
    <dbReference type="NCBI Taxonomy" id="1189310"/>
    <lineage>
        <taxon>Bacteria</taxon>
        <taxon>Pseudomonadati</taxon>
        <taxon>Myxococcota</taxon>
        <taxon>Myxococcia</taxon>
        <taxon>Myxococcales</taxon>
        <taxon>Cystobacterineae</taxon>
        <taxon>Myxococcaceae</taxon>
        <taxon>Corallococcus</taxon>
    </lineage>
</organism>
<dbReference type="InterPro" id="IPR002201">
    <property type="entry name" value="Glyco_trans_9"/>
</dbReference>
<dbReference type="InterPro" id="IPR051199">
    <property type="entry name" value="LPS_LOS_Heptosyltrfase"/>
</dbReference>
<name>A0A250K0E5_9BACT</name>
<dbReference type="SUPFAM" id="SSF53756">
    <property type="entry name" value="UDP-Glycosyltransferase/glycogen phosphorylase"/>
    <property type="match status" value="1"/>
</dbReference>
<proteinExistence type="predicted"/>
<evidence type="ECO:0000313" key="3">
    <source>
        <dbReference type="EMBL" id="ATB49418.1"/>
    </source>
</evidence>